<name>B0WQU2_CULQU</name>
<keyword evidence="1" id="KW-0648">Protein biosynthesis</keyword>
<gene>
    <name evidence="2" type="primary">6041878</name>
    <name evidence="1" type="ORF">CpipJ_CPIJ009761</name>
</gene>
<dbReference type="EMBL" id="DS232045">
    <property type="protein sequence ID" value="EDS33022.1"/>
    <property type="molecule type" value="Genomic_DNA"/>
</dbReference>
<dbReference type="VEuPathDB" id="VectorBase:CPIJ009761"/>
<dbReference type="STRING" id="7176.B0WQU2"/>
<dbReference type="InParanoid" id="B0WQU2"/>
<organism>
    <name type="scientific">Culex quinquefasciatus</name>
    <name type="common">Southern house mosquito</name>
    <name type="synonym">Culex pungens</name>
    <dbReference type="NCBI Taxonomy" id="7176"/>
    <lineage>
        <taxon>Eukaryota</taxon>
        <taxon>Metazoa</taxon>
        <taxon>Ecdysozoa</taxon>
        <taxon>Arthropoda</taxon>
        <taxon>Hexapoda</taxon>
        <taxon>Insecta</taxon>
        <taxon>Pterygota</taxon>
        <taxon>Neoptera</taxon>
        <taxon>Endopterygota</taxon>
        <taxon>Diptera</taxon>
        <taxon>Nematocera</taxon>
        <taxon>Culicoidea</taxon>
        <taxon>Culicidae</taxon>
        <taxon>Culicinae</taxon>
        <taxon>Culicini</taxon>
        <taxon>Culex</taxon>
        <taxon>Culex</taxon>
    </lineage>
</organism>
<evidence type="ECO:0000313" key="3">
    <source>
        <dbReference type="Proteomes" id="UP000002320"/>
    </source>
</evidence>
<dbReference type="Proteomes" id="UP000002320">
    <property type="component" value="Unassembled WGS sequence"/>
</dbReference>
<sequence>MLPSVNETQNQQFPSVTDCAVLIVAAATGEFETVRDYIWMHLHPDTDRSHRKAPASAPGGHKPGIVFVFSSVYLTADVKSIGMHQEALREAVSVRETASWIVADDSENSPPRSS</sequence>
<evidence type="ECO:0000313" key="2">
    <source>
        <dbReference type="EnsemblMetazoa" id="CPIJ009761-PA"/>
    </source>
</evidence>
<proteinExistence type="predicted"/>
<keyword evidence="1" id="KW-0251">Elongation factor</keyword>
<dbReference type="HOGENOM" id="CLU_2123448_0_0_1"/>
<dbReference type="AlphaFoldDB" id="B0WQU2"/>
<reference evidence="1" key="1">
    <citation type="submission" date="2007-03" db="EMBL/GenBank/DDBJ databases">
        <title>Annotation of Culex pipiens quinquefasciatus.</title>
        <authorList>
            <consortium name="The Broad Institute Genome Sequencing Platform"/>
            <person name="Atkinson P.W."/>
            <person name="Hemingway J."/>
            <person name="Christensen B.M."/>
            <person name="Higgs S."/>
            <person name="Kodira C."/>
            <person name="Hannick L."/>
            <person name="Megy K."/>
            <person name="O'Leary S."/>
            <person name="Pearson M."/>
            <person name="Haas B.J."/>
            <person name="Mauceli E."/>
            <person name="Wortman J.R."/>
            <person name="Lee N.H."/>
            <person name="Guigo R."/>
            <person name="Stanke M."/>
            <person name="Alvarado L."/>
            <person name="Amedeo P."/>
            <person name="Antoine C.H."/>
            <person name="Arensburger P."/>
            <person name="Bidwell S.L."/>
            <person name="Crawford M."/>
            <person name="Camaro F."/>
            <person name="Devon K."/>
            <person name="Engels R."/>
            <person name="Hammond M."/>
            <person name="Howarth C."/>
            <person name="Koehrsen M."/>
            <person name="Lawson D."/>
            <person name="Montgomery P."/>
            <person name="Nene V."/>
            <person name="Nusbaum C."/>
            <person name="Puiu D."/>
            <person name="Romero-Severson J."/>
            <person name="Severson D.W."/>
            <person name="Shumway M."/>
            <person name="Sisk P."/>
            <person name="Stolte C."/>
            <person name="Zeng Q."/>
            <person name="Eisenstadt E."/>
            <person name="Fraser-Liggett C."/>
            <person name="Strausberg R."/>
            <person name="Galagan J."/>
            <person name="Birren B."/>
            <person name="Collins F.H."/>
        </authorList>
    </citation>
    <scope>NUCLEOTIDE SEQUENCE [LARGE SCALE GENOMIC DNA]</scope>
    <source>
        <strain evidence="1">JHB</strain>
    </source>
</reference>
<keyword evidence="3" id="KW-1185">Reference proteome</keyword>
<protein>
    <submittedName>
        <fullName evidence="1 2">Elongation factor</fullName>
    </submittedName>
</protein>
<evidence type="ECO:0000313" key="1">
    <source>
        <dbReference type="EMBL" id="EDS33022.1"/>
    </source>
</evidence>
<dbReference type="GO" id="GO:0003746">
    <property type="term" value="F:translation elongation factor activity"/>
    <property type="evidence" value="ECO:0007669"/>
    <property type="project" value="UniProtKB-KW"/>
</dbReference>
<accession>B0WQU2</accession>
<reference evidence="2" key="2">
    <citation type="submission" date="2021-02" db="UniProtKB">
        <authorList>
            <consortium name="EnsemblMetazoa"/>
        </authorList>
    </citation>
    <scope>IDENTIFICATION</scope>
    <source>
        <strain evidence="2">JHB</strain>
    </source>
</reference>
<dbReference type="EnsemblMetazoa" id="CPIJ009761-RA">
    <property type="protein sequence ID" value="CPIJ009761-PA"/>
    <property type="gene ID" value="CPIJ009761"/>
</dbReference>
<dbReference type="KEGG" id="cqu:CpipJ_CPIJ009761"/>